<feature type="domain" description="Fumarylacetoacetase-like C-terminal" evidence="2">
    <location>
        <begin position="17"/>
        <end position="218"/>
    </location>
</feature>
<accession>A0ABQ0A1X2</accession>
<name>A0ABQ0A1X2_9GAMM</name>
<reference evidence="3 4" key="1">
    <citation type="submission" date="2024-04" db="EMBL/GenBank/DDBJ databases">
        <title>Draft genome sequence of Thalassolituus maritimus NBRC 116585.</title>
        <authorList>
            <person name="Miyakawa T."/>
            <person name="Kusuya Y."/>
            <person name="Miura T."/>
        </authorList>
    </citation>
    <scope>NUCLEOTIDE SEQUENCE [LARGE SCALE GENOMIC DNA]</scope>
    <source>
        <strain evidence="3 4">5NW40-0001</strain>
    </source>
</reference>
<evidence type="ECO:0000259" key="2">
    <source>
        <dbReference type="Pfam" id="PF01557"/>
    </source>
</evidence>
<evidence type="ECO:0000313" key="3">
    <source>
        <dbReference type="EMBL" id="GAA6146391.1"/>
    </source>
</evidence>
<dbReference type="SUPFAM" id="SSF56529">
    <property type="entry name" value="FAH"/>
    <property type="match status" value="1"/>
</dbReference>
<keyword evidence="1" id="KW-0479">Metal-binding</keyword>
<sequence>MFTPILEGQRYGHAVGKVVCIGRNYAAHAAELNNPVPDQPVLFLKPSDAVCDVRSPVRIPEGLGEVHHELEVAVLIGETLTRASADQVSAAIAGVGLGLDLTLRDVQTGLKEKRLPWDRAKAFDHSCPISEFVSVERVSDWQNLSFSIVRNGELQQTGNTRDMLNTVIPLIAHMSETFRLNPGDVIMTGTPPGVGPLVAGDKLELSLEDWISLQTTVVNG</sequence>
<dbReference type="PANTHER" id="PTHR11820">
    <property type="entry name" value="ACYLPYRUVASE"/>
    <property type="match status" value="1"/>
</dbReference>
<proteinExistence type="predicted"/>
<evidence type="ECO:0000256" key="1">
    <source>
        <dbReference type="ARBA" id="ARBA00022723"/>
    </source>
</evidence>
<dbReference type="InterPro" id="IPR011234">
    <property type="entry name" value="Fumarylacetoacetase-like_C"/>
</dbReference>
<comment type="caution">
    <text evidence="3">The sequence shown here is derived from an EMBL/GenBank/DDBJ whole genome shotgun (WGS) entry which is preliminary data.</text>
</comment>
<dbReference type="Proteomes" id="UP001481413">
    <property type="component" value="Unassembled WGS sequence"/>
</dbReference>
<dbReference type="Pfam" id="PF01557">
    <property type="entry name" value="FAA_hydrolase"/>
    <property type="match status" value="1"/>
</dbReference>
<dbReference type="InterPro" id="IPR036663">
    <property type="entry name" value="Fumarylacetoacetase_C_sf"/>
</dbReference>
<keyword evidence="3" id="KW-0378">Hydrolase</keyword>
<organism evidence="3 4">
    <name type="scientific">Thalassolituus maritimus</name>
    <dbReference type="NCBI Taxonomy" id="484498"/>
    <lineage>
        <taxon>Bacteria</taxon>
        <taxon>Pseudomonadati</taxon>
        <taxon>Pseudomonadota</taxon>
        <taxon>Gammaproteobacteria</taxon>
        <taxon>Oceanospirillales</taxon>
        <taxon>Oceanospirillaceae</taxon>
        <taxon>Thalassolituus</taxon>
    </lineage>
</organism>
<dbReference type="Gene3D" id="3.90.850.10">
    <property type="entry name" value="Fumarylacetoacetase-like, C-terminal domain"/>
    <property type="match status" value="1"/>
</dbReference>
<dbReference type="GO" id="GO:0016787">
    <property type="term" value="F:hydrolase activity"/>
    <property type="evidence" value="ECO:0007669"/>
    <property type="project" value="UniProtKB-KW"/>
</dbReference>
<dbReference type="EMBL" id="BAABWH010000007">
    <property type="protein sequence ID" value="GAA6146391.1"/>
    <property type="molecule type" value="Genomic_DNA"/>
</dbReference>
<evidence type="ECO:0000313" key="4">
    <source>
        <dbReference type="Proteomes" id="UP001481413"/>
    </source>
</evidence>
<dbReference type="PANTHER" id="PTHR11820:SF7">
    <property type="entry name" value="ACYLPYRUVASE FAHD1, MITOCHONDRIAL"/>
    <property type="match status" value="1"/>
</dbReference>
<gene>
    <name evidence="3" type="ORF">NBRC116585_25090</name>
</gene>
<protein>
    <submittedName>
        <fullName evidence="3">Fumarylacetoacetate hydrolase family protein</fullName>
    </submittedName>
</protein>
<keyword evidence="4" id="KW-1185">Reference proteome</keyword>
<dbReference type="NCBIfam" id="NF007967">
    <property type="entry name" value="PRK10691.1"/>
    <property type="match status" value="1"/>
</dbReference>
<dbReference type="RefSeq" id="WP_353295611.1">
    <property type="nucleotide sequence ID" value="NZ_BAABWH010000007.1"/>
</dbReference>